<proteinExistence type="predicted"/>
<sequence>MCNRFSGTESLLVSLWLQQQEEEAKARITIMTTGPESSADYLERVSLKALMEWLTAKCILHRPDDPLQFCSTLMRDKLEARGDRQYDRRATAHYLSECYEEAMVNANEFGIITNASTVKRHSSRGSKSPKPAGALHNAASAAVTASGGAECDGQAVEACLMPLAGALNDVSEGCTIEAMAEGIVACAMKAFNAEQAVMYLAQGPSASLVRSGAGPVAAKQTLPAGTGVLGAAALPGAALGDTPTASLMCAPLPVAPPVSSAAAARSSSVGIGAQAGVLAVGNRRGGGGFRAGEARAFAAFCAMAAAVMSHADIYERKERECVKYRSMMEIITATNQQDMGVHHILYTISACLPRVCDAHKCTTFIVDEEHQELWAVQGEINIRMPKDRGIAGAVATSGKLINIPDAYADPRFNQQKER</sequence>
<protein>
    <submittedName>
        <fullName evidence="1">Uncharacterized protein</fullName>
    </submittedName>
</protein>
<dbReference type="AlphaFoldDB" id="A0A835YT85"/>
<evidence type="ECO:0000313" key="2">
    <source>
        <dbReference type="Proteomes" id="UP000664859"/>
    </source>
</evidence>
<dbReference type="OrthoDB" id="74705at2759"/>
<dbReference type="CDD" id="cd22961">
    <property type="entry name" value="DD_TEX55-like"/>
    <property type="match status" value="1"/>
</dbReference>
<comment type="caution">
    <text evidence="1">The sequence shown here is derived from an EMBL/GenBank/DDBJ whole genome shotgun (WGS) entry which is preliminary data.</text>
</comment>
<evidence type="ECO:0000313" key="1">
    <source>
        <dbReference type="EMBL" id="KAG5180831.1"/>
    </source>
</evidence>
<reference evidence="1" key="1">
    <citation type="submission" date="2021-02" db="EMBL/GenBank/DDBJ databases">
        <title>First Annotated Genome of the Yellow-green Alga Tribonema minus.</title>
        <authorList>
            <person name="Mahan K.M."/>
        </authorList>
    </citation>
    <scope>NUCLEOTIDE SEQUENCE</scope>
    <source>
        <strain evidence="1">UTEX B ZZ1240</strain>
    </source>
</reference>
<dbReference type="InterPro" id="IPR029016">
    <property type="entry name" value="GAF-like_dom_sf"/>
</dbReference>
<accession>A0A835YT85</accession>
<dbReference type="EMBL" id="JAFCMP010000357">
    <property type="protein sequence ID" value="KAG5180831.1"/>
    <property type="molecule type" value="Genomic_DNA"/>
</dbReference>
<keyword evidence="2" id="KW-1185">Reference proteome</keyword>
<dbReference type="SUPFAM" id="SSF55781">
    <property type="entry name" value="GAF domain-like"/>
    <property type="match status" value="2"/>
</dbReference>
<gene>
    <name evidence="1" type="ORF">JKP88DRAFT_279299</name>
</gene>
<organism evidence="1 2">
    <name type="scientific">Tribonema minus</name>
    <dbReference type="NCBI Taxonomy" id="303371"/>
    <lineage>
        <taxon>Eukaryota</taxon>
        <taxon>Sar</taxon>
        <taxon>Stramenopiles</taxon>
        <taxon>Ochrophyta</taxon>
        <taxon>PX clade</taxon>
        <taxon>Xanthophyceae</taxon>
        <taxon>Tribonematales</taxon>
        <taxon>Tribonemataceae</taxon>
        <taxon>Tribonema</taxon>
    </lineage>
</organism>
<name>A0A835YT85_9STRA</name>
<dbReference type="Gene3D" id="3.30.450.40">
    <property type="match status" value="2"/>
</dbReference>
<dbReference type="Proteomes" id="UP000664859">
    <property type="component" value="Unassembled WGS sequence"/>
</dbReference>